<dbReference type="EMBL" id="CAJNOT010004003">
    <property type="protein sequence ID" value="CAF1410876.1"/>
    <property type="molecule type" value="Genomic_DNA"/>
</dbReference>
<dbReference type="AlphaFoldDB" id="A0A815LZM8"/>
<dbReference type="Proteomes" id="UP000663864">
    <property type="component" value="Unassembled WGS sequence"/>
</dbReference>
<evidence type="ECO:0000256" key="6">
    <source>
        <dbReference type="RuleBase" id="RU361228"/>
    </source>
</evidence>
<keyword evidence="6" id="KW-0521">NADP</keyword>
<sequence>MLPPIQGYDEQPLVSLEDAVKPLESIVPQVNHMVWTVKQSLIESKDDLSKDESSSIMLYTLEWPPPDKSFYSILNEKLRSQNRRQLTPWFLYLRLFIHALSKLPPSVHRVIYRGVKLDFASRYCEGNNFVWWAFSSCTSSIGVLENCIGKNGQRTIFNITCNSAKDISQHSYYPDEKEVLLYPARQFKVNSSLDTGNGLHIIDIKEIEPPFSLIRFPPTEKPNIDSSVKHKKSLSATDQFINILLLGEKGVGKSTFINAFANYLTFKTVEQAQSKRPVVLKPLSFVTMTNDTFQQQTITYGDFDHDSELITRCCRTYTFNLNQNNEKKLCLIDTPSFEDTQDFDQDNSKTIKHILEYVNNITHLNAICFLLQPDESRLMNSFQSCFSQLLNRLGSNARKNIIFCFTNALMTFSMPGNTARLLRNMFTSLSMNNIPFDRTNTFFFDNESFRYLMAIQNGIEFSNEDTTEYTMSWLESVQESNRFLNYILTNLIPCQIIKKK</sequence>
<evidence type="ECO:0000256" key="5">
    <source>
        <dbReference type="ARBA" id="ARBA00047597"/>
    </source>
</evidence>
<dbReference type="EMBL" id="CAJOBD010004621">
    <property type="protein sequence ID" value="CAF4001947.1"/>
    <property type="molecule type" value="Genomic_DNA"/>
</dbReference>
<dbReference type="PROSITE" id="PS51996">
    <property type="entry name" value="TR_MART"/>
    <property type="match status" value="1"/>
</dbReference>
<keyword evidence="2 6" id="KW-0328">Glycosyltransferase</keyword>
<evidence type="ECO:0000256" key="3">
    <source>
        <dbReference type="ARBA" id="ARBA00022679"/>
    </source>
</evidence>
<evidence type="ECO:0000256" key="4">
    <source>
        <dbReference type="ARBA" id="ARBA00022695"/>
    </source>
</evidence>
<gene>
    <name evidence="8" type="ORF">JBS370_LOCUS26327</name>
    <name evidence="7" type="ORF">ZHD862_LOCUS33528</name>
</gene>
<dbReference type="EC" id="2.4.2.31" evidence="6"/>
<comment type="similarity">
    <text evidence="1 6">Belongs to the Arg-specific ADP-ribosyltransferase family.</text>
</comment>
<comment type="caution">
    <text evidence="7">The sequence shown here is derived from an EMBL/GenBank/DDBJ whole genome shotgun (WGS) entry which is preliminary data.</text>
</comment>
<dbReference type="SUPFAM" id="SSF52540">
    <property type="entry name" value="P-loop containing nucleoside triphosphate hydrolases"/>
    <property type="match status" value="1"/>
</dbReference>
<keyword evidence="4" id="KW-0548">Nucleotidyltransferase</keyword>
<dbReference type="GO" id="GO:0016779">
    <property type="term" value="F:nucleotidyltransferase activity"/>
    <property type="evidence" value="ECO:0007669"/>
    <property type="project" value="UniProtKB-KW"/>
</dbReference>
<evidence type="ECO:0000256" key="2">
    <source>
        <dbReference type="ARBA" id="ARBA00022676"/>
    </source>
</evidence>
<dbReference type="PANTHER" id="PTHR32046:SF11">
    <property type="entry name" value="IMMUNE-ASSOCIATED NUCLEOTIDE-BINDING PROTEIN 10-LIKE"/>
    <property type="match status" value="1"/>
</dbReference>
<dbReference type="Gene3D" id="3.90.176.10">
    <property type="entry name" value="Toxin ADP-ribosyltransferase, Chain A, domain 1"/>
    <property type="match status" value="1"/>
</dbReference>
<dbReference type="InterPro" id="IPR000768">
    <property type="entry name" value="ART"/>
</dbReference>
<reference evidence="7" key="1">
    <citation type="submission" date="2021-02" db="EMBL/GenBank/DDBJ databases">
        <authorList>
            <person name="Nowell W R."/>
        </authorList>
    </citation>
    <scope>NUCLEOTIDE SEQUENCE</scope>
</reference>
<dbReference type="SUPFAM" id="SSF56399">
    <property type="entry name" value="ADP-ribosylation"/>
    <property type="match status" value="1"/>
</dbReference>
<keyword evidence="3 6" id="KW-0808">Transferase</keyword>
<comment type="catalytic activity">
    <reaction evidence="5 6">
        <text>L-arginyl-[protein] + NAD(+) = N(omega)-(ADP-D-ribosyl)-L-arginyl-[protein] + nicotinamide + H(+)</text>
        <dbReference type="Rhea" id="RHEA:19149"/>
        <dbReference type="Rhea" id="RHEA-COMP:10532"/>
        <dbReference type="Rhea" id="RHEA-COMP:15087"/>
        <dbReference type="ChEBI" id="CHEBI:15378"/>
        <dbReference type="ChEBI" id="CHEBI:17154"/>
        <dbReference type="ChEBI" id="CHEBI:29965"/>
        <dbReference type="ChEBI" id="CHEBI:57540"/>
        <dbReference type="ChEBI" id="CHEBI:142554"/>
        <dbReference type="EC" id="2.4.2.31"/>
    </reaction>
</comment>
<protein>
    <recommendedName>
        <fullName evidence="6">NAD(P)(+)--arginine ADP-ribosyltransferase</fullName>
        <ecNumber evidence="6">2.4.2.31</ecNumber>
    </recommendedName>
    <alternativeName>
        <fullName evidence="6">Mono(ADP-ribosyl)transferase</fullName>
    </alternativeName>
</protein>
<dbReference type="InterPro" id="IPR027417">
    <property type="entry name" value="P-loop_NTPase"/>
</dbReference>
<dbReference type="PANTHER" id="PTHR32046">
    <property type="entry name" value="G DOMAIN-CONTAINING PROTEIN"/>
    <property type="match status" value="1"/>
</dbReference>
<evidence type="ECO:0000313" key="8">
    <source>
        <dbReference type="EMBL" id="CAF4001947.1"/>
    </source>
</evidence>
<evidence type="ECO:0000256" key="1">
    <source>
        <dbReference type="ARBA" id="ARBA00009558"/>
    </source>
</evidence>
<proteinExistence type="inferred from homology"/>
<name>A0A815LZM8_9BILA</name>
<dbReference type="Pfam" id="PF01129">
    <property type="entry name" value="ART"/>
    <property type="match status" value="1"/>
</dbReference>
<keyword evidence="6" id="KW-0520">NAD</keyword>
<dbReference type="Proteomes" id="UP000663836">
    <property type="component" value="Unassembled WGS sequence"/>
</dbReference>
<evidence type="ECO:0000313" key="9">
    <source>
        <dbReference type="Proteomes" id="UP000663864"/>
    </source>
</evidence>
<dbReference type="GO" id="GO:0106274">
    <property type="term" value="F:NAD+-protein-arginine ADP-ribosyltransferase activity"/>
    <property type="evidence" value="ECO:0007669"/>
    <property type="project" value="UniProtKB-EC"/>
</dbReference>
<organism evidence="7 9">
    <name type="scientific">Rotaria sordida</name>
    <dbReference type="NCBI Taxonomy" id="392033"/>
    <lineage>
        <taxon>Eukaryota</taxon>
        <taxon>Metazoa</taxon>
        <taxon>Spiralia</taxon>
        <taxon>Gnathifera</taxon>
        <taxon>Rotifera</taxon>
        <taxon>Eurotatoria</taxon>
        <taxon>Bdelloidea</taxon>
        <taxon>Philodinida</taxon>
        <taxon>Philodinidae</taxon>
        <taxon>Rotaria</taxon>
    </lineage>
</organism>
<dbReference type="Gene3D" id="3.40.50.300">
    <property type="entry name" value="P-loop containing nucleotide triphosphate hydrolases"/>
    <property type="match status" value="1"/>
</dbReference>
<evidence type="ECO:0000313" key="7">
    <source>
        <dbReference type="EMBL" id="CAF1410876.1"/>
    </source>
</evidence>
<accession>A0A815LZM8</accession>